<evidence type="ECO:0000256" key="1">
    <source>
        <dbReference type="SAM" id="MobiDB-lite"/>
    </source>
</evidence>
<evidence type="ECO:0000313" key="3">
    <source>
        <dbReference type="Proteomes" id="UP001295444"/>
    </source>
</evidence>
<protein>
    <submittedName>
        <fullName evidence="2">Uncharacterized protein</fullName>
    </submittedName>
</protein>
<dbReference type="EMBL" id="OW240916">
    <property type="protein sequence ID" value="CAH2294100.1"/>
    <property type="molecule type" value="Genomic_DNA"/>
</dbReference>
<dbReference type="Proteomes" id="UP001295444">
    <property type="component" value="Chromosome 05"/>
</dbReference>
<organism evidence="2 3">
    <name type="scientific">Pelobates cultripes</name>
    <name type="common">Western spadefoot toad</name>
    <dbReference type="NCBI Taxonomy" id="61616"/>
    <lineage>
        <taxon>Eukaryota</taxon>
        <taxon>Metazoa</taxon>
        <taxon>Chordata</taxon>
        <taxon>Craniata</taxon>
        <taxon>Vertebrata</taxon>
        <taxon>Euteleostomi</taxon>
        <taxon>Amphibia</taxon>
        <taxon>Batrachia</taxon>
        <taxon>Anura</taxon>
        <taxon>Pelobatoidea</taxon>
        <taxon>Pelobatidae</taxon>
        <taxon>Pelobates</taxon>
    </lineage>
</organism>
<feature type="compositionally biased region" description="Basic and acidic residues" evidence="1">
    <location>
        <begin position="148"/>
        <end position="160"/>
    </location>
</feature>
<sequence>MAAAEEPAWRGEAKLANMNPEEPKPCVPQTPSWELRFNTAFDKLCTAFWARIEARQLQQTLSLPAPGGALRREPNASKSNKLRDRMDVQPIKHPQPSEPVSDGGSQGATGTVYADEEPRDKEALEGFTDLAPGVEEQQHLCDGLHALGDSRPRPEDKGGLDRNGLPTRKPRFRLPHTCGIG</sequence>
<proteinExistence type="predicted"/>
<feature type="region of interest" description="Disordered" evidence="1">
    <location>
        <begin position="65"/>
        <end position="119"/>
    </location>
</feature>
<feature type="region of interest" description="Disordered" evidence="1">
    <location>
        <begin position="145"/>
        <end position="181"/>
    </location>
</feature>
<dbReference type="AlphaFoldDB" id="A0AAD1S845"/>
<reference evidence="2" key="1">
    <citation type="submission" date="2022-03" db="EMBL/GenBank/DDBJ databases">
        <authorList>
            <person name="Alioto T."/>
            <person name="Alioto T."/>
            <person name="Gomez Garrido J."/>
        </authorList>
    </citation>
    <scope>NUCLEOTIDE SEQUENCE</scope>
</reference>
<name>A0AAD1S845_PELCU</name>
<gene>
    <name evidence="2" type="ORF">PECUL_23A015558</name>
</gene>
<keyword evidence="3" id="KW-1185">Reference proteome</keyword>
<accession>A0AAD1S845</accession>
<feature type="region of interest" description="Disordered" evidence="1">
    <location>
        <begin position="1"/>
        <end position="28"/>
    </location>
</feature>
<evidence type="ECO:0000313" key="2">
    <source>
        <dbReference type="EMBL" id="CAH2294100.1"/>
    </source>
</evidence>
<feature type="compositionally biased region" description="Basic and acidic residues" evidence="1">
    <location>
        <begin position="70"/>
        <end position="87"/>
    </location>
</feature>